<dbReference type="Pfam" id="PF22942">
    <property type="entry name" value="DUF7025"/>
    <property type="match status" value="1"/>
</dbReference>
<dbReference type="GO" id="GO:0016887">
    <property type="term" value="F:ATP hydrolysis activity"/>
    <property type="evidence" value="ECO:0007669"/>
    <property type="project" value="InterPro"/>
</dbReference>
<dbReference type="GO" id="GO:0005524">
    <property type="term" value="F:ATP binding"/>
    <property type="evidence" value="ECO:0007669"/>
    <property type="project" value="InterPro"/>
</dbReference>
<dbReference type="CDD" id="cd19481">
    <property type="entry name" value="RecA-like_protease"/>
    <property type="match status" value="1"/>
</dbReference>
<keyword evidence="4" id="KW-1185">Reference proteome</keyword>
<sequence>MESSNTTTEPSWIVLHRTPSQVASFNRKFDLEYEAFVQARKSRSNMLQNVGENISDMAWKWKHKLLHRKKSPLDEPLDLEKEYNEEEPEDTDYRDPSFGADAVIQTLYEGKHSDPGRNNWDWQDYPPKQMPTAIAKARDRVAIKVYKIKDIQKGAISNRYPLKYHQVDIQNPLLVSAIEPILKKENLHLDVHDIAVFKEPFRPLWFCQDEIRDLYRNTKKEYPLKGYLQLLLRVFDEIFRDLKIKRRNLLDKDLIDFRTAWTLFPRDSTAYSYGMNSEFIAKVDGTEYDTNEGVMQLVLTAKVMAFNGEEFIWRKKSLTINEFAGNKPIRELRHYPFEMHPEKDAIEQRLVSRGRKVLDLQGLTYCSYNGIALHPGESGVEKHNVECRILVDVVGYNKYHLAQGKRENKDPEIEVVDVSRRRHKQDLAEAKPEGKHPKTQQKRLNEEDQTKNKEELLQKPKELAFMTELIGGYALKNKLWVYFYVEDIEPIVWNDQAYSHLVFDEQQKDLVLSFVENHSLANGVNTAMEDVIVGKGQGLIMLLSGPPGTGKTLMAEAIADRTHRPLFYLQAEDLGINAAALGANIKKVFEMATEWNAVILLDEADVFMAERNPNDIHRNELVSIFLRELEYYRGIIFLTTNLYHTIDTAFRSRVSLHLLFKSLTREARETVWRKFLQRLPDSNRITDITDESTATGSTTPRNDGTDEDAGGEITATYHDKPLDDEDIAQLSLWQLNGREIKTAVKMVRSWCDHKGYIMTLSRLENGIKVTSPHSNKDGDVDKDLYE</sequence>
<proteinExistence type="predicted"/>
<dbReference type="Proteomes" id="UP000532311">
    <property type="component" value="Unassembled WGS sequence"/>
</dbReference>
<dbReference type="AlphaFoldDB" id="A0A8H5YJP9"/>
<dbReference type="SMART" id="SM00382">
    <property type="entry name" value="AAA"/>
    <property type="match status" value="1"/>
</dbReference>
<feature type="domain" description="AAA+ ATPase" evidence="2">
    <location>
        <begin position="537"/>
        <end position="664"/>
    </location>
</feature>
<reference evidence="3 4" key="1">
    <citation type="submission" date="2020-05" db="EMBL/GenBank/DDBJ databases">
        <title>Identification and distribution of gene clusters putatively required for synthesis of sphingolipid metabolism inhibitors in phylogenetically diverse species of the filamentous fungus Fusarium.</title>
        <authorList>
            <person name="Kim H.-S."/>
            <person name="Busman M."/>
            <person name="Brown D.W."/>
            <person name="Divon H."/>
            <person name="Uhlig S."/>
            <person name="Proctor R.H."/>
        </authorList>
    </citation>
    <scope>NUCLEOTIDE SEQUENCE [LARGE SCALE GENOMIC DNA]</scope>
    <source>
        <strain evidence="3 4">NRRL 26131</strain>
    </source>
</reference>
<feature type="compositionally biased region" description="Basic and acidic residues" evidence="1">
    <location>
        <begin position="425"/>
        <end position="436"/>
    </location>
</feature>
<dbReference type="Gene3D" id="3.40.50.300">
    <property type="entry name" value="P-loop containing nucleotide triphosphate hydrolases"/>
    <property type="match status" value="1"/>
</dbReference>
<evidence type="ECO:0000313" key="4">
    <source>
        <dbReference type="Proteomes" id="UP000532311"/>
    </source>
</evidence>
<dbReference type="InterPro" id="IPR027417">
    <property type="entry name" value="P-loop_NTPase"/>
</dbReference>
<evidence type="ECO:0000313" key="3">
    <source>
        <dbReference type="EMBL" id="KAF5712555.1"/>
    </source>
</evidence>
<feature type="region of interest" description="Disordered" evidence="1">
    <location>
        <begin position="686"/>
        <end position="717"/>
    </location>
</feature>
<feature type="region of interest" description="Disordered" evidence="1">
    <location>
        <begin position="425"/>
        <end position="455"/>
    </location>
</feature>
<dbReference type="InterPro" id="IPR003959">
    <property type="entry name" value="ATPase_AAA_core"/>
</dbReference>
<organism evidence="3 4">
    <name type="scientific">Fusarium globosum</name>
    <dbReference type="NCBI Taxonomy" id="78864"/>
    <lineage>
        <taxon>Eukaryota</taxon>
        <taxon>Fungi</taxon>
        <taxon>Dikarya</taxon>
        <taxon>Ascomycota</taxon>
        <taxon>Pezizomycotina</taxon>
        <taxon>Sordariomycetes</taxon>
        <taxon>Hypocreomycetidae</taxon>
        <taxon>Hypocreales</taxon>
        <taxon>Nectriaceae</taxon>
        <taxon>Fusarium</taxon>
        <taxon>Fusarium fujikuroi species complex</taxon>
    </lineage>
</organism>
<dbReference type="InterPro" id="IPR003593">
    <property type="entry name" value="AAA+_ATPase"/>
</dbReference>
<dbReference type="EMBL" id="JAAQPF010000168">
    <property type="protein sequence ID" value="KAF5712555.1"/>
    <property type="molecule type" value="Genomic_DNA"/>
</dbReference>
<feature type="compositionally biased region" description="Polar residues" evidence="1">
    <location>
        <begin position="686"/>
        <end position="702"/>
    </location>
</feature>
<evidence type="ECO:0000256" key="1">
    <source>
        <dbReference type="SAM" id="MobiDB-lite"/>
    </source>
</evidence>
<dbReference type="Pfam" id="PF00004">
    <property type="entry name" value="AAA"/>
    <property type="match status" value="1"/>
</dbReference>
<dbReference type="SUPFAM" id="SSF52540">
    <property type="entry name" value="P-loop containing nucleoside triphosphate hydrolases"/>
    <property type="match status" value="1"/>
</dbReference>
<protein>
    <submittedName>
        <fullName evidence="3">AAA family ATPase</fullName>
    </submittedName>
</protein>
<accession>A0A8H5YJP9</accession>
<dbReference type="PANTHER" id="PTHR46411">
    <property type="entry name" value="FAMILY ATPASE, PUTATIVE-RELATED"/>
    <property type="match status" value="1"/>
</dbReference>
<name>A0A8H5YJP9_9HYPO</name>
<evidence type="ECO:0000259" key="2">
    <source>
        <dbReference type="SMART" id="SM00382"/>
    </source>
</evidence>
<comment type="caution">
    <text evidence="3">The sequence shown here is derived from an EMBL/GenBank/DDBJ whole genome shotgun (WGS) entry which is preliminary data.</text>
</comment>
<dbReference type="PANTHER" id="PTHR46411:SF3">
    <property type="entry name" value="AAA+ ATPASE DOMAIN-CONTAINING PROTEIN"/>
    <property type="match status" value="1"/>
</dbReference>
<gene>
    <name evidence="3" type="ORF">FGLOB1_4454</name>
</gene>
<dbReference type="InterPro" id="IPR054289">
    <property type="entry name" value="DUF7025"/>
</dbReference>
<feature type="compositionally biased region" description="Basic and acidic residues" evidence="1">
    <location>
        <begin position="443"/>
        <end position="455"/>
    </location>
</feature>